<evidence type="ECO:0000313" key="1">
    <source>
        <dbReference type="EMBL" id="KAF2465548.1"/>
    </source>
</evidence>
<keyword evidence="2" id="KW-1185">Reference proteome</keyword>
<protein>
    <submittedName>
        <fullName evidence="1">Uncharacterized protein</fullName>
    </submittedName>
</protein>
<sequence>MFKMGSRVGIFRFAVATVDFTAATPKAKLVIGYHKHLDHRFDAFCHKTRRGSLEADSLYRETMSEPVAPDEK</sequence>
<dbReference type="EMBL" id="MU003529">
    <property type="protein sequence ID" value="KAF2465548.1"/>
    <property type="molecule type" value="Genomic_DNA"/>
</dbReference>
<accession>A0ACB6QG59</accession>
<proteinExistence type="predicted"/>
<name>A0ACB6QG59_9PLEO</name>
<reference evidence="1" key="1">
    <citation type="journal article" date="2020" name="Stud. Mycol.">
        <title>101 Dothideomycetes genomes: a test case for predicting lifestyles and emergence of pathogens.</title>
        <authorList>
            <person name="Haridas S."/>
            <person name="Albert R."/>
            <person name="Binder M."/>
            <person name="Bloem J."/>
            <person name="Labutti K."/>
            <person name="Salamov A."/>
            <person name="Andreopoulos B."/>
            <person name="Baker S."/>
            <person name="Barry K."/>
            <person name="Bills G."/>
            <person name="Bluhm B."/>
            <person name="Cannon C."/>
            <person name="Castanera R."/>
            <person name="Culley D."/>
            <person name="Daum C."/>
            <person name="Ezra D."/>
            <person name="Gonzalez J."/>
            <person name="Henrissat B."/>
            <person name="Kuo A."/>
            <person name="Liang C."/>
            <person name="Lipzen A."/>
            <person name="Lutzoni F."/>
            <person name="Magnuson J."/>
            <person name="Mondo S."/>
            <person name="Nolan M."/>
            <person name="Ohm R."/>
            <person name="Pangilinan J."/>
            <person name="Park H.-J."/>
            <person name="Ramirez L."/>
            <person name="Alfaro M."/>
            <person name="Sun H."/>
            <person name="Tritt A."/>
            <person name="Yoshinaga Y."/>
            <person name="Zwiers L.-H."/>
            <person name="Turgeon B."/>
            <person name="Goodwin S."/>
            <person name="Spatafora J."/>
            <person name="Crous P."/>
            <person name="Grigoriev I."/>
        </authorList>
    </citation>
    <scope>NUCLEOTIDE SEQUENCE</scope>
    <source>
        <strain evidence="1">ATCC 200398</strain>
    </source>
</reference>
<dbReference type="Proteomes" id="UP000799755">
    <property type="component" value="Unassembled WGS sequence"/>
</dbReference>
<comment type="caution">
    <text evidence="1">The sequence shown here is derived from an EMBL/GenBank/DDBJ whole genome shotgun (WGS) entry which is preliminary data.</text>
</comment>
<evidence type="ECO:0000313" key="2">
    <source>
        <dbReference type="Proteomes" id="UP000799755"/>
    </source>
</evidence>
<gene>
    <name evidence="1" type="ORF">BDR25DRAFT_360489</name>
</gene>
<organism evidence="1 2">
    <name type="scientific">Lindgomyces ingoldianus</name>
    <dbReference type="NCBI Taxonomy" id="673940"/>
    <lineage>
        <taxon>Eukaryota</taxon>
        <taxon>Fungi</taxon>
        <taxon>Dikarya</taxon>
        <taxon>Ascomycota</taxon>
        <taxon>Pezizomycotina</taxon>
        <taxon>Dothideomycetes</taxon>
        <taxon>Pleosporomycetidae</taxon>
        <taxon>Pleosporales</taxon>
        <taxon>Lindgomycetaceae</taxon>
        <taxon>Lindgomyces</taxon>
    </lineage>
</organism>